<gene>
    <name evidence="2" type="ORF">SKAU_G00228770</name>
</gene>
<keyword evidence="3" id="KW-1185">Reference proteome</keyword>
<comment type="caution">
    <text evidence="2">The sequence shown here is derived from an EMBL/GenBank/DDBJ whole genome shotgun (WGS) entry which is preliminary data.</text>
</comment>
<organism evidence="2 3">
    <name type="scientific">Synaphobranchus kaupii</name>
    <name type="common">Kaup's arrowtooth eel</name>
    <dbReference type="NCBI Taxonomy" id="118154"/>
    <lineage>
        <taxon>Eukaryota</taxon>
        <taxon>Metazoa</taxon>
        <taxon>Chordata</taxon>
        <taxon>Craniata</taxon>
        <taxon>Vertebrata</taxon>
        <taxon>Euteleostomi</taxon>
        <taxon>Actinopterygii</taxon>
        <taxon>Neopterygii</taxon>
        <taxon>Teleostei</taxon>
        <taxon>Anguilliformes</taxon>
        <taxon>Synaphobranchidae</taxon>
        <taxon>Synaphobranchus</taxon>
    </lineage>
</organism>
<evidence type="ECO:0000313" key="3">
    <source>
        <dbReference type="Proteomes" id="UP001152622"/>
    </source>
</evidence>
<evidence type="ECO:0000256" key="1">
    <source>
        <dbReference type="SAM" id="MobiDB-lite"/>
    </source>
</evidence>
<sequence>MPKAMVYYSEDWHRDVRAAKCARVRGESRTGRAAPFQRRGGRRISERGRRVEQRTLRRTSGTVRAQEPDRS</sequence>
<feature type="compositionally biased region" description="Basic and acidic residues" evidence="1">
    <location>
        <begin position="43"/>
        <end position="55"/>
    </location>
</feature>
<accession>A0A9Q1IT47</accession>
<dbReference type="Proteomes" id="UP001152622">
    <property type="component" value="Chromosome 8"/>
</dbReference>
<name>A0A9Q1IT47_SYNKA</name>
<reference evidence="2" key="1">
    <citation type="journal article" date="2023" name="Science">
        <title>Genome structures resolve the early diversification of teleost fishes.</title>
        <authorList>
            <person name="Parey E."/>
            <person name="Louis A."/>
            <person name="Montfort J."/>
            <person name="Bouchez O."/>
            <person name="Roques C."/>
            <person name="Iampietro C."/>
            <person name="Lluch J."/>
            <person name="Castinel A."/>
            <person name="Donnadieu C."/>
            <person name="Desvignes T."/>
            <person name="Floi Bucao C."/>
            <person name="Jouanno E."/>
            <person name="Wen M."/>
            <person name="Mejri S."/>
            <person name="Dirks R."/>
            <person name="Jansen H."/>
            <person name="Henkel C."/>
            <person name="Chen W.J."/>
            <person name="Zahm M."/>
            <person name="Cabau C."/>
            <person name="Klopp C."/>
            <person name="Thompson A.W."/>
            <person name="Robinson-Rechavi M."/>
            <person name="Braasch I."/>
            <person name="Lecointre G."/>
            <person name="Bobe J."/>
            <person name="Postlethwait J.H."/>
            <person name="Berthelot C."/>
            <person name="Roest Crollius H."/>
            <person name="Guiguen Y."/>
        </authorList>
    </citation>
    <scope>NUCLEOTIDE SEQUENCE</scope>
    <source>
        <strain evidence="2">WJC10195</strain>
    </source>
</reference>
<dbReference type="EMBL" id="JAINUF010000008">
    <property type="protein sequence ID" value="KAJ8351401.1"/>
    <property type="molecule type" value="Genomic_DNA"/>
</dbReference>
<protein>
    <submittedName>
        <fullName evidence="2">Uncharacterized protein</fullName>
    </submittedName>
</protein>
<feature type="region of interest" description="Disordered" evidence="1">
    <location>
        <begin position="26"/>
        <end position="71"/>
    </location>
</feature>
<proteinExistence type="predicted"/>
<dbReference type="AlphaFoldDB" id="A0A9Q1IT47"/>
<evidence type="ECO:0000313" key="2">
    <source>
        <dbReference type="EMBL" id="KAJ8351401.1"/>
    </source>
</evidence>